<accession>A0ABT1S1U8</accession>
<protein>
    <submittedName>
        <fullName evidence="1">Uncharacterized protein</fullName>
    </submittedName>
</protein>
<sequence>MKVKSRMSCPVRRKDGTWTTIIKEFEEDIPDLGREELICNKCGRPDYPKCKETVCKAWIYHKAKKRAED</sequence>
<gene>
    <name evidence="1" type="ORF">NE695_13420</name>
</gene>
<dbReference type="RefSeq" id="WP_256192115.1">
    <property type="nucleotide sequence ID" value="NZ_JANFZG010000033.1"/>
</dbReference>
<evidence type="ECO:0000313" key="1">
    <source>
        <dbReference type="EMBL" id="MCQ4840908.1"/>
    </source>
</evidence>
<comment type="caution">
    <text evidence="1">The sequence shown here is derived from an EMBL/GenBank/DDBJ whole genome shotgun (WGS) entry which is preliminary data.</text>
</comment>
<proteinExistence type="predicted"/>
<organism evidence="1 2">
    <name type="scientific">Neglectibacter timonensis</name>
    <dbReference type="NCBI Taxonomy" id="1776382"/>
    <lineage>
        <taxon>Bacteria</taxon>
        <taxon>Bacillati</taxon>
        <taxon>Bacillota</taxon>
        <taxon>Clostridia</taxon>
        <taxon>Eubacteriales</taxon>
        <taxon>Oscillospiraceae</taxon>
        <taxon>Neglectibacter</taxon>
    </lineage>
</organism>
<keyword evidence="2" id="KW-1185">Reference proteome</keyword>
<dbReference type="EMBL" id="JANFZH010000033">
    <property type="protein sequence ID" value="MCQ4840908.1"/>
    <property type="molecule type" value="Genomic_DNA"/>
</dbReference>
<name>A0ABT1S1U8_9FIRM</name>
<evidence type="ECO:0000313" key="2">
    <source>
        <dbReference type="Proteomes" id="UP001524473"/>
    </source>
</evidence>
<dbReference type="Proteomes" id="UP001524473">
    <property type="component" value="Unassembled WGS sequence"/>
</dbReference>
<reference evidence="1 2" key="1">
    <citation type="submission" date="2022-06" db="EMBL/GenBank/DDBJ databases">
        <title>Isolation of gut microbiota from human fecal samples.</title>
        <authorList>
            <person name="Pamer E.G."/>
            <person name="Barat B."/>
            <person name="Waligurski E."/>
            <person name="Medina S."/>
            <person name="Paddock L."/>
            <person name="Mostad J."/>
        </authorList>
    </citation>
    <scope>NUCLEOTIDE SEQUENCE [LARGE SCALE GENOMIC DNA]</scope>
    <source>
        <strain evidence="1 2">DFI.9.73</strain>
    </source>
</reference>